<dbReference type="Gene3D" id="3.90.550.10">
    <property type="entry name" value="Spore Coat Polysaccharide Biosynthesis Protein SpsA, Chain A"/>
    <property type="match status" value="1"/>
</dbReference>
<name>A0A7W9B1T3_9HYPH</name>
<dbReference type="InterPro" id="IPR029044">
    <property type="entry name" value="Nucleotide-diphossugar_trans"/>
</dbReference>
<dbReference type="InterPro" id="IPR001173">
    <property type="entry name" value="Glyco_trans_2-like"/>
</dbReference>
<sequence length="446" mass="50277">MHVLEATAKAKTAPIQPPLYDAQNIDHFLGEENQSIRPDDDACWLPLGGSLDVDIPLSATGEIQICFSIRSASREGVTERIQITPIFDDVSHETASLSLTIADGKVAFRIATPENYTKFTIRFSGGHDAVINNQYSVLVAPRGISVIIGVHKEEFFLSKVMESILSQDLDKGRFEIIFVENGEKDGSGAIIKEFISNNRKIKTKYFYSEIKSLSNARNIGIGLANFSHITFVDCDDTISDSYLKSMYERLDAKYISCSNIVNVYEDGKREYNNIINESLLNLKEKSSFLIQQASSLAAISACKAVPTFMARCVPFHTHLKNGEDTPFYCEIYARFPLIKLNADDDNDRCVYYRLMRSGSLSRQPLDYGFNVRERLAVIKEISRTLSLTQDKAIHSFNLSKIIGQIGFINQYLQSFPNEYIRVTEEINSYNIQHFPMDRLKGNSTAK</sequence>
<dbReference type="EMBL" id="JACIJG010000049">
    <property type="protein sequence ID" value="MBB5704663.1"/>
    <property type="molecule type" value="Genomic_DNA"/>
</dbReference>
<comment type="caution">
    <text evidence="2">The sequence shown here is derived from an EMBL/GenBank/DDBJ whole genome shotgun (WGS) entry which is preliminary data.</text>
</comment>
<evidence type="ECO:0000259" key="1">
    <source>
        <dbReference type="Pfam" id="PF00535"/>
    </source>
</evidence>
<evidence type="ECO:0000313" key="3">
    <source>
        <dbReference type="Proteomes" id="UP000555546"/>
    </source>
</evidence>
<dbReference type="AlphaFoldDB" id="A0A7W9B1T3"/>
<keyword evidence="3" id="KW-1185">Reference proteome</keyword>
<accession>A0A7W9B1T3</accession>
<dbReference type="Proteomes" id="UP000555546">
    <property type="component" value="Unassembled WGS sequence"/>
</dbReference>
<dbReference type="Pfam" id="PF00535">
    <property type="entry name" value="Glycos_transf_2"/>
    <property type="match status" value="1"/>
</dbReference>
<gene>
    <name evidence="2" type="ORF">FHS76_004593</name>
</gene>
<organism evidence="2 3">
    <name type="scientific">Brucella daejeonensis</name>
    <dbReference type="NCBI Taxonomy" id="659015"/>
    <lineage>
        <taxon>Bacteria</taxon>
        <taxon>Pseudomonadati</taxon>
        <taxon>Pseudomonadota</taxon>
        <taxon>Alphaproteobacteria</taxon>
        <taxon>Hyphomicrobiales</taxon>
        <taxon>Brucellaceae</taxon>
        <taxon>Brucella/Ochrobactrum group</taxon>
        <taxon>Brucella</taxon>
    </lineage>
</organism>
<keyword evidence="2" id="KW-0808">Transferase</keyword>
<dbReference type="PANTHER" id="PTHR22916">
    <property type="entry name" value="GLYCOSYLTRANSFERASE"/>
    <property type="match status" value="1"/>
</dbReference>
<dbReference type="CDD" id="cd00761">
    <property type="entry name" value="Glyco_tranf_GTA_type"/>
    <property type="match status" value="1"/>
</dbReference>
<proteinExistence type="predicted"/>
<evidence type="ECO:0000313" key="2">
    <source>
        <dbReference type="EMBL" id="MBB5704663.1"/>
    </source>
</evidence>
<dbReference type="PANTHER" id="PTHR22916:SF3">
    <property type="entry name" value="UDP-GLCNAC:BETAGAL BETA-1,3-N-ACETYLGLUCOSAMINYLTRANSFERASE-LIKE PROTEIN 1"/>
    <property type="match status" value="1"/>
</dbReference>
<protein>
    <submittedName>
        <fullName evidence="2">Glycosyltransferase involved in cell wall biosynthesis</fullName>
    </submittedName>
</protein>
<feature type="domain" description="Glycosyltransferase 2-like" evidence="1">
    <location>
        <begin position="145"/>
        <end position="276"/>
    </location>
</feature>
<dbReference type="SUPFAM" id="SSF53448">
    <property type="entry name" value="Nucleotide-diphospho-sugar transferases"/>
    <property type="match status" value="1"/>
</dbReference>
<dbReference type="GO" id="GO:0016758">
    <property type="term" value="F:hexosyltransferase activity"/>
    <property type="evidence" value="ECO:0007669"/>
    <property type="project" value="UniProtKB-ARBA"/>
</dbReference>
<reference evidence="2 3" key="1">
    <citation type="submission" date="2020-08" db="EMBL/GenBank/DDBJ databases">
        <title>Genomic Encyclopedia of Type Strains, Phase IV (KMG-IV): sequencing the most valuable type-strain genomes for metagenomic binning, comparative biology and taxonomic classification.</title>
        <authorList>
            <person name="Goeker M."/>
        </authorList>
    </citation>
    <scope>NUCLEOTIDE SEQUENCE [LARGE SCALE GENOMIC DNA]</scope>
    <source>
        <strain evidence="2 3">DSM 26944</strain>
    </source>
</reference>
<dbReference type="RefSeq" id="WP_183658531.1">
    <property type="nucleotide sequence ID" value="NZ_JACIJG010000049.1"/>
</dbReference>